<dbReference type="AlphaFoldDB" id="A0AAV3AHT7"/>
<organism evidence="1 2">
    <name type="scientific">Pyxicephalus adspersus</name>
    <name type="common">African bullfrog</name>
    <dbReference type="NCBI Taxonomy" id="30357"/>
    <lineage>
        <taxon>Eukaryota</taxon>
        <taxon>Metazoa</taxon>
        <taxon>Chordata</taxon>
        <taxon>Craniata</taxon>
        <taxon>Vertebrata</taxon>
        <taxon>Euteleostomi</taxon>
        <taxon>Amphibia</taxon>
        <taxon>Batrachia</taxon>
        <taxon>Anura</taxon>
        <taxon>Neobatrachia</taxon>
        <taxon>Ranoidea</taxon>
        <taxon>Pyxicephalidae</taxon>
        <taxon>Pyxicephalinae</taxon>
        <taxon>Pyxicephalus</taxon>
    </lineage>
</organism>
<sequence>MRFNFYSFKVNLNWSEKRVCSRRLGRRNYLLNSATTLTEQYLDTKASPSSKVNTVVAEHQNKAVPQCIALQPFNRKFHYVFIT</sequence>
<dbReference type="Proteomes" id="UP001181693">
    <property type="component" value="Unassembled WGS sequence"/>
</dbReference>
<proteinExistence type="predicted"/>
<evidence type="ECO:0000313" key="2">
    <source>
        <dbReference type="Proteomes" id="UP001181693"/>
    </source>
</evidence>
<dbReference type="EMBL" id="DYDO01000006">
    <property type="protein sequence ID" value="DBA23552.1"/>
    <property type="molecule type" value="Genomic_DNA"/>
</dbReference>
<reference evidence="1" key="1">
    <citation type="thesis" date="2020" institute="ProQuest LLC" country="789 East Eisenhower Parkway, Ann Arbor, MI, USA">
        <title>Comparative Genomics and Chromosome Evolution.</title>
        <authorList>
            <person name="Mudd A.B."/>
        </authorList>
    </citation>
    <scope>NUCLEOTIDE SEQUENCE</scope>
    <source>
        <strain evidence="1">1538</strain>
        <tissue evidence="1">Blood</tissue>
    </source>
</reference>
<name>A0AAV3AHT7_PYXAD</name>
<evidence type="ECO:0000313" key="1">
    <source>
        <dbReference type="EMBL" id="DBA23552.1"/>
    </source>
</evidence>
<protein>
    <submittedName>
        <fullName evidence="1">Uncharacterized protein</fullName>
    </submittedName>
</protein>
<accession>A0AAV3AHT7</accession>
<gene>
    <name evidence="1" type="ORF">GDO54_014458</name>
</gene>
<keyword evidence="2" id="KW-1185">Reference proteome</keyword>
<comment type="caution">
    <text evidence="1">The sequence shown here is derived from an EMBL/GenBank/DDBJ whole genome shotgun (WGS) entry which is preliminary data.</text>
</comment>